<accession>A0A1G9RUJ1</accession>
<proteinExistence type="predicted"/>
<dbReference type="InterPro" id="IPR029058">
    <property type="entry name" value="AB_hydrolase_fold"/>
</dbReference>
<keyword evidence="2" id="KW-1185">Reference proteome</keyword>
<organism evidence="1 2">
    <name type="scientific">Sediminibacillus halophilus</name>
    <dbReference type="NCBI Taxonomy" id="482461"/>
    <lineage>
        <taxon>Bacteria</taxon>
        <taxon>Bacillati</taxon>
        <taxon>Bacillota</taxon>
        <taxon>Bacilli</taxon>
        <taxon>Bacillales</taxon>
        <taxon>Bacillaceae</taxon>
        <taxon>Sediminibacillus</taxon>
    </lineage>
</organism>
<dbReference type="EMBL" id="FNHF01000002">
    <property type="protein sequence ID" value="SDM26929.1"/>
    <property type="molecule type" value="Genomic_DNA"/>
</dbReference>
<dbReference type="GO" id="GO:0016747">
    <property type="term" value="F:acyltransferase activity, transferring groups other than amino-acyl groups"/>
    <property type="evidence" value="ECO:0007669"/>
    <property type="project" value="TreeGrafter"/>
</dbReference>
<dbReference type="SUPFAM" id="SSF53474">
    <property type="entry name" value="alpha/beta-Hydrolases"/>
    <property type="match status" value="1"/>
</dbReference>
<name>A0A1G9RUJ1_9BACI</name>
<protein>
    <submittedName>
        <fullName evidence="1">S-formylglutathione hydrolase FrmB</fullName>
    </submittedName>
</protein>
<dbReference type="InterPro" id="IPR000801">
    <property type="entry name" value="Esterase-like"/>
</dbReference>
<reference evidence="2" key="1">
    <citation type="submission" date="2016-10" db="EMBL/GenBank/DDBJ databases">
        <authorList>
            <person name="Varghese N."/>
            <person name="Submissions S."/>
        </authorList>
    </citation>
    <scope>NUCLEOTIDE SEQUENCE [LARGE SCALE GENOMIC DNA]</scope>
    <source>
        <strain evidence="2">CGMCC 1.6199</strain>
    </source>
</reference>
<dbReference type="Pfam" id="PF00756">
    <property type="entry name" value="Esterase"/>
    <property type="match status" value="1"/>
</dbReference>
<dbReference type="RefSeq" id="WP_074598788.1">
    <property type="nucleotide sequence ID" value="NZ_FNHF01000002.1"/>
</dbReference>
<dbReference type="GO" id="GO:0016787">
    <property type="term" value="F:hydrolase activity"/>
    <property type="evidence" value="ECO:0007669"/>
    <property type="project" value="UniProtKB-KW"/>
</dbReference>
<dbReference type="OrthoDB" id="9803578at2"/>
<dbReference type="PANTHER" id="PTHR48098">
    <property type="entry name" value="ENTEROCHELIN ESTERASE-RELATED"/>
    <property type="match status" value="1"/>
</dbReference>
<dbReference type="PANTHER" id="PTHR48098:SF1">
    <property type="entry name" value="DIACYLGLYCEROL ACYLTRANSFERASE_MYCOLYLTRANSFERASE AG85A"/>
    <property type="match status" value="1"/>
</dbReference>
<dbReference type="Gene3D" id="3.40.50.1820">
    <property type="entry name" value="alpha/beta hydrolase"/>
    <property type="match status" value="1"/>
</dbReference>
<evidence type="ECO:0000313" key="1">
    <source>
        <dbReference type="EMBL" id="SDM26929.1"/>
    </source>
</evidence>
<dbReference type="STRING" id="482461.SAMN05216244_2147"/>
<gene>
    <name evidence="1" type="ORF">SAMN05216244_2147</name>
</gene>
<keyword evidence="1" id="KW-0378">Hydrolase</keyword>
<dbReference type="AlphaFoldDB" id="A0A1G9RUJ1"/>
<dbReference type="InterPro" id="IPR050583">
    <property type="entry name" value="Mycobacterial_A85_antigen"/>
</dbReference>
<dbReference type="Proteomes" id="UP000182347">
    <property type="component" value="Unassembled WGS sequence"/>
</dbReference>
<sequence length="253" mass="28927">MALLECQFGSEVLSKNMSMKVILPQERRSDGEGHPTLYLLHGFSDNHTAWTRCTSLERYAEEKNLAVVMPAVDNSYYADMRYGGSYWTFLTEELPKTARSMFPLSAKRENNFVAGQSMGGFGALKWALNHPDCFAAAASLSGVTDMVYHLQNVRRENSDKSRYLSLVFGDKDISGTIDDLLYQLRYLDGSAAEKPALYQACGTEDFLYEHNRRFLHACKETSFELTTDFGPGDHEWQYWDQVIQRVLRWLPIK</sequence>
<evidence type="ECO:0000313" key="2">
    <source>
        <dbReference type="Proteomes" id="UP000182347"/>
    </source>
</evidence>